<evidence type="ECO:0000313" key="1">
    <source>
        <dbReference type="EMBL" id="EXG77864.1"/>
    </source>
</evidence>
<keyword evidence="2" id="KW-1185">Reference proteome</keyword>
<dbReference type="EMBL" id="JFBS01000001">
    <property type="protein sequence ID" value="EXG77864.1"/>
    <property type="molecule type" value="Genomic_DNA"/>
</dbReference>
<gene>
    <name evidence="1" type="ORF">XylorDRAFT_0214</name>
</gene>
<reference evidence="1" key="1">
    <citation type="submission" date="2013-07" db="EMBL/GenBank/DDBJ databases">
        <authorList>
            <consortium name="DOE Joint Genome Institute"/>
            <person name="Anderson I."/>
            <person name="Huntemann M."/>
            <person name="Han J."/>
            <person name="Chen A."/>
            <person name="Kyrpides N."/>
            <person name="Mavromatis K."/>
            <person name="Markowitz V."/>
            <person name="Palaniappan K."/>
            <person name="Ivanova N."/>
            <person name="Schaumberg A."/>
            <person name="Pati A."/>
            <person name="Liolios K."/>
            <person name="Nordberg H.P."/>
            <person name="Cantor M.N."/>
            <person name="Hua S.X."/>
            <person name="Woyke T."/>
        </authorList>
    </citation>
    <scope>NUCLEOTIDE SEQUENCE [LARGE SCALE GENOMIC DNA]</scope>
    <source>
        <strain evidence="1">DSM 17970</strain>
    </source>
</reference>
<dbReference type="Proteomes" id="UP000243438">
    <property type="component" value="Unassembled WGS sequence"/>
</dbReference>
<proteinExistence type="predicted"/>
<accession>A0ABN0RUE3</accession>
<sequence length="41" mass="4717">MEKGKKRQEKWSTPKVEIISIKEQTLGAIGTNWDQQDNTLS</sequence>
<dbReference type="RefSeq" id="WP_258575512.1">
    <property type="nucleotide sequence ID" value="NZ_KK073873.1"/>
</dbReference>
<comment type="caution">
    <text evidence="1">The sequence shown here is derived from an EMBL/GenBank/DDBJ whole genome shotgun (WGS) entry which is preliminary data.</text>
</comment>
<protein>
    <submittedName>
        <fullName evidence="1">Uncharacterized protein</fullName>
    </submittedName>
</protein>
<organism evidence="1 2">
    <name type="scientific">Xylanibacter oryzae DSM 17970</name>
    <dbReference type="NCBI Taxonomy" id="915438"/>
    <lineage>
        <taxon>Bacteria</taxon>
        <taxon>Pseudomonadati</taxon>
        <taxon>Bacteroidota</taxon>
        <taxon>Bacteroidia</taxon>
        <taxon>Bacteroidales</taxon>
        <taxon>Prevotellaceae</taxon>
        <taxon>Xylanibacter</taxon>
    </lineage>
</organism>
<evidence type="ECO:0000313" key="2">
    <source>
        <dbReference type="Proteomes" id="UP000243438"/>
    </source>
</evidence>
<name>A0ABN0RUE3_9BACT</name>